<sequence>MKMVNIPVVLVLIRGIQFRFTCDPMHIMETDSIASVKLRIQTFKGFFVKKSKLIFEGKELAQDKSCVRDYGVADGNVLHLVLRFSDLKAITVRTLSGKEFGFYVEKTRNVGYVKQQIARKGQGFFDLADQELVWKGEALEDQRLIEDIGKNSDAVIHLLVRVSDAKVRTKPVEKGFELSIEASSVSDRVPNFAADQLAPLSITNKVPKRNRLTSEFLLEPIFKNSNIKIPPLILELVKITLEGLEKGRKPIRSSEGSGGAYLMHDSSGLKYVSVFKPTDEEPMAINNPRSLPISIDGEGLKKGTRVGQGALRELAAYILDHPRKGPRSYHNNEEQGFAGVPPTVMVKCLHEGFHHPEGYKNVKIGSLQMFMRNIGSCEDMGPSAFPVEEVHKISVLDIRLVNADRHAGNILVAKNGEDDPTVLIPIDHGYCLPESFEDCTFDWLYWPQAQEPYSPDTIEYIKSLNAEDDIKLLKSHGWELPPECARIVHISTMLLQKGAEKGLNPFTIGSIMCRETLKKKSVIEQIIQKAEEAAFPGTSEAAFLDLVSVIMENHLEGLFP</sequence>
<dbReference type="Gramene" id="Psat5g078680.1">
    <property type="protein sequence ID" value="Psat5g078680.1.cds"/>
    <property type="gene ID" value="Psat5g078680"/>
</dbReference>
<proteinExistence type="inferred from homology"/>
<dbReference type="EMBL" id="JAMSHJ010000005">
    <property type="protein sequence ID" value="KAI5405595.1"/>
    <property type="molecule type" value="Genomic_DNA"/>
</dbReference>
<evidence type="ECO:0000256" key="4">
    <source>
        <dbReference type="ARBA" id="ARBA00022741"/>
    </source>
</evidence>
<dbReference type="Pfam" id="PF00240">
    <property type="entry name" value="ubiquitin"/>
    <property type="match status" value="2"/>
</dbReference>
<feature type="domain" description="Ubiquitin-like" evidence="7">
    <location>
        <begin position="88"/>
        <end position="165"/>
    </location>
</feature>
<dbReference type="EC" id="2.7.1.67" evidence="2"/>
<dbReference type="Proteomes" id="UP001058974">
    <property type="component" value="Chromosome 5"/>
</dbReference>
<dbReference type="PROSITE" id="PS50290">
    <property type="entry name" value="PI3_4_KINASE_3"/>
    <property type="match status" value="1"/>
</dbReference>
<dbReference type="SUPFAM" id="SSF54236">
    <property type="entry name" value="Ubiquitin-like"/>
    <property type="match status" value="2"/>
</dbReference>
<evidence type="ECO:0000313" key="9">
    <source>
        <dbReference type="EMBL" id="KAI5405595.1"/>
    </source>
</evidence>
<evidence type="ECO:0000259" key="8">
    <source>
        <dbReference type="PROSITE" id="PS50290"/>
    </source>
</evidence>
<dbReference type="Pfam" id="PF00454">
    <property type="entry name" value="PI3_PI4_kinase"/>
    <property type="match status" value="1"/>
</dbReference>
<dbReference type="PANTHER" id="PTHR45800:SF4">
    <property type="entry name" value="PHOSPHATIDYLINOSITOL 4-KINASE GAMMA 3"/>
    <property type="match status" value="1"/>
</dbReference>
<dbReference type="InterPro" id="IPR011009">
    <property type="entry name" value="Kinase-like_dom_sf"/>
</dbReference>
<dbReference type="OrthoDB" id="5839at2759"/>
<dbReference type="CDD" id="cd17039">
    <property type="entry name" value="Ubl_ubiquitin_like"/>
    <property type="match status" value="1"/>
</dbReference>
<dbReference type="GO" id="GO:0005524">
    <property type="term" value="F:ATP binding"/>
    <property type="evidence" value="ECO:0007669"/>
    <property type="project" value="UniProtKB-KW"/>
</dbReference>
<dbReference type="PROSITE" id="PS50053">
    <property type="entry name" value="UBIQUITIN_2"/>
    <property type="match status" value="2"/>
</dbReference>
<name>A0A9D4WRL2_PEA</name>
<dbReference type="InterPro" id="IPR000626">
    <property type="entry name" value="Ubiquitin-like_dom"/>
</dbReference>
<keyword evidence="10" id="KW-1185">Reference proteome</keyword>
<dbReference type="AlphaFoldDB" id="A0A9D4WRL2"/>
<comment type="caution">
    <text evidence="9">The sequence shown here is derived from an EMBL/GenBank/DDBJ whole genome shotgun (WGS) entry which is preliminary data.</text>
</comment>
<dbReference type="SMART" id="SM00213">
    <property type="entry name" value="UBQ"/>
    <property type="match status" value="2"/>
</dbReference>
<feature type="domain" description="Ubiquitin-like" evidence="7">
    <location>
        <begin position="6"/>
        <end position="83"/>
    </location>
</feature>
<reference evidence="9 10" key="1">
    <citation type="journal article" date="2022" name="Nat. Genet.">
        <title>Improved pea reference genome and pan-genome highlight genomic features and evolutionary characteristics.</title>
        <authorList>
            <person name="Yang T."/>
            <person name="Liu R."/>
            <person name="Luo Y."/>
            <person name="Hu S."/>
            <person name="Wang D."/>
            <person name="Wang C."/>
            <person name="Pandey M.K."/>
            <person name="Ge S."/>
            <person name="Xu Q."/>
            <person name="Li N."/>
            <person name="Li G."/>
            <person name="Huang Y."/>
            <person name="Saxena R.K."/>
            <person name="Ji Y."/>
            <person name="Li M."/>
            <person name="Yan X."/>
            <person name="He Y."/>
            <person name="Liu Y."/>
            <person name="Wang X."/>
            <person name="Xiang C."/>
            <person name="Varshney R.K."/>
            <person name="Ding H."/>
            <person name="Gao S."/>
            <person name="Zong X."/>
        </authorList>
    </citation>
    <scope>NUCLEOTIDE SEQUENCE [LARGE SCALE GENOMIC DNA]</scope>
    <source>
        <strain evidence="9 10">cv. Zhongwan 6</strain>
    </source>
</reference>
<gene>
    <name evidence="9" type="ORF">KIW84_052389</name>
</gene>
<accession>A0A9D4WRL2</accession>
<keyword evidence="6" id="KW-0067">ATP-binding</keyword>
<dbReference type="PANTHER" id="PTHR45800">
    <property type="entry name" value="PHOSPHATIDYLINOSITOL 4-KINASE GAMMA"/>
    <property type="match status" value="1"/>
</dbReference>
<protein>
    <recommendedName>
        <fullName evidence="2">1-phosphatidylinositol 4-kinase</fullName>
        <ecNumber evidence="2">2.7.1.67</ecNumber>
    </recommendedName>
</protein>
<evidence type="ECO:0000259" key="7">
    <source>
        <dbReference type="PROSITE" id="PS50053"/>
    </source>
</evidence>
<comment type="similarity">
    <text evidence="1">Belongs to the PI3/PI4-kinase family. Type II PI4K subfamily.</text>
</comment>
<dbReference type="Gramene" id="Psat05G0238900-T1">
    <property type="protein sequence ID" value="KAI5405595.1"/>
    <property type="gene ID" value="KIW84_052389"/>
</dbReference>
<keyword evidence="3" id="KW-0808">Transferase</keyword>
<dbReference type="Gene3D" id="3.10.20.90">
    <property type="entry name" value="Phosphatidylinositol 3-kinase Catalytic Subunit, Chain A, domain 1"/>
    <property type="match status" value="2"/>
</dbReference>
<organism evidence="9 10">
    <name type="scientific">Pisum sativum</name>
    <name type="common">Garden pea</name>
    <name type="synonym">Lathyrus oleraceus</name>
    <dbReference type="NCBI Taxonomy" id="3888"/>
    <lineage>
        <taxon>Eukaryota</taxon>
        <taxon>Viridiplantae</taxon>
        <taxon>Streptophyta</taxon>
        <taxon>Embryophyta</taxon>
        <taxon>Tracheophyta</taxon>
        <taxon>Spermatophyta</taxon>
        <taxon>Magnoliopsida</taxon>
        <taxon>eudicotyledons</taxon>
        <taxon>Gunneridae</taxon>
        <taxon>Pentapetalae</taxon>
        <taxon>rosids</taxon>
        <taxon>fabids</taxon>
        <taxon>Fabales</taxon>
        <taxon>Fabaceae</taxon>
        <taxon>Papilionoideae</taxon>
        <taxon>50 kb inversion clade</taxon>
        <taxon>NPAAA clade</taxon>
        <taxon>Hologalegina</taxon>
        <taxon>IRL clade</taxon>
        <taxon>Fabeae</taxon>
        <taxon>Lathyrus</taxon>
    </lineage>
</organism>
<evidence type="ECO:0000256" key="5">
    <source>
        <dbReference type="ARBA" id="ARBA00022777"/>
    </source>
</evidence>
<dbReference type="InterPro" id="IPR000403">
    <property type="entry name" value="PI3/4_kinase_cat_dom"/>
</dbReference>
<feature type="domain" description="PI3K/PI4K catalytic" evidence="8">
    <location>
        <begin position="247"/>
        <end position="542"/>
    </location>
</feature>
<evidence type="ECO:0000256" key="2">
    <source>
        <dbReference type="ARBA" id="ARBA00012169"/>
    </source>
</evidence>
<dbReference type="GO" id="GO:0004430">
    <property type="term" value="F:1-phosphatidylinositol 4-kinase activity"/>
    <property type="evidence" value="ECO:0007669"/>
    <property type="project" value="UniProtKB-EC"/>
</dbReference>
<dbReference type="InterPro" id="IPR044571">
    <property type="entry name" value="P4KG1-8"/>
</dbReference>
<evidence type="ECO:0000313" key="10">
    <source>
        <dbReference type="Proteomes" id="UP001058974"/>
    </source>
</evidence>
<dbReference type="InterPro" id="IPR029071">
    <property type="entry name" value="Ubiquitin-like_domsf"/>
</dbReference>
<evidence type="ECO:0000256" key="1">
    <source>
        <dbReference type="ARBA" id="ARBA00008941"/>
    </source>
</evidence>
<evidence type="ECO:0000256" key="6">
    <source>
        <dbReference type="ARBA" id="ARBA00022840"/>
    </source>
</evidence>
<dbReference type="SUPFAM" id="SSF56112">
    <property type="entry name" value="Protein kinase-like (PK-like)"/>
    <property type="match status" value="1"/>
</dbReference>
<keyword evidence="5" id="KW-0418">Kinase</keyword>
<evidence type="ECO:0000256" key="3">
    <source>
        <dbReference type="ARBA" id="ARBA00022679"/>
    </source>
</evidence>
<keyword evidence="4" id="KW-0547">Nucleotide-binding</keyword>